<evidence type="ECO:0000256" key="2">
    <source>
        <dbReference type="ARBA" id="ARBA00011255"/>
    </source>
</evidence>
<evidence type="ECO:0000259" key="7">
    <source>
        <dbReference type="Pfam" id="PF07195"/>
    </source>
</evidence>
<name>A0A1G7NDM1_9GAMM</name>
<keyword evidence="8" id="KW-0282">Flagellum</keyword>
<dbReference type="AlphaFoldDB" id="A0A1G7NDM1"/>
<dbReference type="InterPro" id="IPR003481">
    <property type="entry name" value="FliD_N"/>
</dbReference>
<dbReference type="EMBL" id="FNBM01000004">
    <property type="protein sequence ID" value="SDF71429.1"/>
    <property type="molecule type" value="Genomic_DNA"/>
</dbReference>
<evidence type="ECO:0000259" key="6">
    <source>
        <dbReference type="Pfam" id="PF02465"/>
    </source>
</evidence>
<keyword evidence="5" id="KW-0964">Secreted</keyword>
<gene>
    <name evidence="8" type="ORF">SAMN05216381_2224</name>
</gene>
<sequence>MAGITGIGGSGLDIDKTVKALVAAERSPKQTQLDNLEKKSTTTITSLGAVKSAMSEFQSALSLINSPSLFQARTATSSKTDLLTATAGLKAGAGSYQIEVKSLATSSKVALASVADSANATFGNGTFTVKVGNTSLPAITIDSTNNTLTGVRDAINKAGADKGLSATIINDSSGARLVLSSTTTGAGEDISVIAGSDDGSGSVNLSKLNFSAPASGEPDPAVGPDDSAARIISRAESAELTVDGLKVISKSNTVDTAIEGLTLNLKGVTAADSPLTVGVSQDKGGVKTNIQNFVDAYNKLMGVISAETKVTPVGDGKAPVIAGLVGDAMARGILSAVRGELVNVPNGSSGVRSLADLGITTQKDGTLTVDSAKLDKQLTNNFESISALFTGDTGLASRLSKRLDPYVQTGGVIEQRDKSLRSTLTTIDKQKEALNTRMQAVEARLFKQFNAMDMMYAQLSNTASSLSASLDNMPWASGNSKK</sequence>
<evidence type="ECO:0000256" key="4">
    <source>
        <dbReference type="ARBA" id="ARBA00023143"/>
    </source>
</evidence>
<feature type="domain" description="Flagellar hook-associated protein 2 N-terminal" evidence="6">
    <location>
        <begin position="10"/>
        <end position="106"/>
    </location>
</feature>
<reference evidence="8 9" key="1">
    <citation type="submission" date="2016-10" db="EMBL/GenBank/DDBJ databases">
        <authorList>
            <person name="de Groot N.N."/>
        </authorList>
    </citation>
    <scope>NUCLEOTIDE SEQUENCE [LARGE SCALE GENOMIC DNA]</scope>
    <source>
        <strain evidence="8 9">LMG 25475</strain>
    </source>
</reference>
<dbReference type="GO" id="GO:0071973">
    <property type="term" value="P:bacterial-type flagellum-dependent cell motility"/>
    <property type="evidence" value="ECO:0007669"/>
    <property type="project" value="TreeGrafter"/>
</dbReference>
<dbReference type="RefSeq" id="WP_092367812.1">
    <property type="nucleotide sequence ID" value="NZ_FNBM01000004.1"/>
</dbReference>
<keyword evidence="8" id="KW-0966">Cell projection</keyword>
<dbReference type="PANTHER" id="PTHR30288:SF0">
    <property type="entry name" value="FLAGELLAR HOOK-ASSOCIATED PROTEIN 2"/>
    <property type="match status" value="1"/>
</dbReference>
<proteinExistence type="inferred from homology"/>
<dbReference type="STRING" id="640205.SAMN05216381_2224"/>
<evidence type="ECO:0000313" key="9">
    <source>
        <dbReference type="Proteomes" id="UP000243378"/>
    </source>
</evidence>
<evidence type="ECO:0000256" key="5">
    <source>
        <dbReference type="RuleBase" id="RU362066"/>
    </source>
</evidence>
<feature type="domain" description="Flagellar hook-associated protein 2 C-terminal" evidence="7">
    <location>
        <begin position="235"/>
        <end position="459"/>
    </location>
</feature>
<dbReference type="Pfam" id="PF07195">
    <property type="entry name" value="FliD_C"/>
    <property type="match status" value="1"/>
</dbReference>
<comment type="function">
    <text evidence="5">Required for morphogenesis and for the elongation of the flagellar filament by facilitating polymerization of the flagellin monomers at the tip of growing filament. Forms a capping structure, which prevents flagellin subunits (transported through the central channel of the flagellum) from leaking out without polymerization at the distal end.</text>
</comment>
<comment type="subcellular location">
    <subcellularLocation>
        <location evidence="5">Secreted</location>
    </subcellularLocation>
    <subcellularLocation>
        <location evidence="5">Bacterial flagellum</location>
    </subcellularLocation>
</comment>
<evidence type="ECO:0000256" key="1">
    <source>
        <dbReference type="ARBA" id="ARBA00009764"/>
    </source>
</evidence>
<dbReference type="Pfam" id="PF07196">
    <property type="entry name" value="Flagellin_IN"/>
    <property type="match status" value="1"/>
</dbReference>
<dbReference type="InterPro" id="IPR010809">
    <property type="entry name" value="FliD_C"/>
</dbReference>
<dbReference type="GO" id="GO:0009424">
    <property type="term" value="C:bacterial-type flagellum hook"/>
    <property type="evidence" value="ECO:0007669"/>
    <property type="project" value="UniProtKB-UniRule"/>
</dbReference>
<keyword evidence="4 5" id="KW-0975">Bacterial flagellum</keyword>
<dbReference type="OrthoDB" id="9810816at2"/>
<dbReference type="Pfam" id="PF02465">
    <property type="entry name" value="FliD_N"/>
    <property type="match status" value="1"/>
</dbReference>
<dbReference type="PANTHER" id="PTHR30288">
    <property type="entry name" value="FLAGELLAR CAP/ASSEMBLY PROTEIN FLID"/>
    <property type="match status" value="1"/>
</dbReference>
<comment type="subunit">
    <text evidence="2 5">Homopentamer.</text>
</comment>
<dbReference type="InterPro" id="IPR040026">
    <property type="entry name" value="FliD"/>
</dbReference>
<evidence type="ECO:0000313" key="8">
    <source>
        <dbReference type="EMBL" id="SDF71429.1"/>
    </source>
</evidence>
<comment type="similarity">
    <text evidence="1 5">Belongs to the FliD family.</text>
</comment>
<keyword evidence="3" id="KW-0175">Coiled coil</keyword>
<dbReference type="GO" id="GO:0009421">
    <property type="term" value="C:bacterial-type flagellum filament cap"/>
    <property type="evidence" value="ECO:0007669"/>
    <property type="project" value="InterPro"/>
</dbReference>
<evidence type="ECO:0000256" key="3">
    <source>
        <dbReference type="ARBA" id="ARBA00023054"/>
    </source>
</evidence>
<organism evidence="8 9">
    <name type="scientific">Phytopseudomonas seleniipraecipitans</name>
    <dbReference type="NCBI Taxonomy" id="640205"/>
    <lineage>
        <taxon>Bacteria</taxon>
        <taxon>Pseudomonadati</taxon>
        <taxon>Pseudomonadota</taxon>
        <taxon>Gammaproteobacteria</taxon>
        <taxon>Pseudomonadales</taxon>
        <taxon>Pseudomonadaceae</taxon>
        <taxon>Phytopseudomonas</taxon>
    </lineage>
</organism>
<dbReference type="InterPro" id="IPR010810">
    <property type="entry name" value="Flagellin_hook_IN_motif"/>
</dbReference>
<dbReference type="GO" id="GO:0005576">
    <property type="term" value="C:extracellular region"/>
    <property type="evidence" value="ECO:0007669"/>
    <property type="project" value="UniProtKB-SubCell"/>
</dbReference>
<dbReference type="GO" id="GO:0007155">
    <property type="term" value="P:cell adhesion"/>
    <property type="evidence" value="ECO:0007669"/>
    <property type="project" value="InterPro"/>
</dbReference>
<accession>A0A1G7NDM1</accession>
<dbReference type="Proteomes" id="UP000243378">
    <property type="component" value="Unassembled WGS sequence"/>
</dbReference>
<protein>
    <recommendedName>
        <fullName evidence="5">Flagellar hook-associated protein 2</fullName>
        <shortName evidence="5">HAP2</shortName>
    </recommendedName>
    <alternativeName>
        <fullName evidence="5">Flagellar cap protein</fullName>
    </alternativeName>
</protein>
<keyword evidence="8" id="KW-0969">Cilium</keyword>